<evidence type="ECO:0000256" key="1">
    <source>
        <dbReference type="SAM" id="Phobius"/>
    </source>
</evidence>
<name>A0ABN3CE59_9ACTN</name>
<keyword evidence="4" id="KW-1185">Reference proteome</keyword>
<keyword evidence="1" id="KW-0812">Transmembrane</keyword>
<reference evidence="3 4" key="1">
    <citation type="journal article" date="2019" name="Int. J. Syst. Evol. Microbiol.">
        <title>The Global Catalogue of Microorganisms (GCM) 10K type strain sequencing project: providing services to taxonomists for standard genome sequencing and annotation.</title>
        <authorList>
            <consortium name="The Broad Institute Genomics Platform"/>
            <consortium name="The Broad Institute Genome Sequencing Center for Infectious Disease"/>
            <person name="Wu L."/>
            <person name="Ma J."/>
        </authorList>
    </citation>
    <scope>NUCLEOTIDE SEQUENCE [LARGE SCALE GENOMIC DNA]</scope>
    <source>
        <strain evidence="3 4">JCM 16114</strain>
    </source>
</reference>
<proteinExistence type="predicted"/>
<dbReference type="InterPro" id="IPR055568">
    <property type="entry name" value="DUF7144"/>
</dbReference>
<feature type="transmembrane region" description="Helical" evidence="1">
    <location>
        <begin position="94"/>
        <end position="114"/>
    </location>
</feature>
<dbReference type="EMBL" id="BAAAQX010000007">
    <property type="protein sequence ID" value="GAA2207686.1"/>
    <property type="molecule type" value="Genomic_DNA"/>
</dbReference>
<feature type="transmembrane region" description="Helical" evidence="1">
    <location>
        <begin position="120"/>
        <end position="139"/>
    </location>
</feature>
<dbReference type="Pfam" id="PF23636">
    <property type="entry name" value="DUF7144"/>
    <property type="match status" value="1"/>
</dbReference>
<protein>
    <recommendedName>
        <fullName evidence="2">DUF7144 domain-containing protein</fullName>
    </recommendedName>
</protein>
<feature type="transmembrane region" description="Helical" evidence="1">
    <location>
        <begin position="20"/>
        <end position="44"/>
    </location>
</feature>
<feature type="transmembrane region" description="Helical" evidence="1">
    <location>
        <begin position="70"/>
        <end position="89"/>
    </location>
</feature>
<organism evidence="3 4">
    <name type="scientific">Nonomuraea monospora</name>
    <dbReference type="NCBI Taxonomy" id="568818"/>
    <lineage>
        <taxon>Bacteria</taxon>
        <taxon>Bacillati</taxon>
        <taxon>Actinomycetota</taxon>
        <taxon>Actinomycetes</taxon>
        <taxon>Streptosporangiales</taxon>
        <taxon>Streptosporangiaceae</taxon>
        <taxon>Nonomuraea</taxon>
    </lineage>
</organism>
<gene>
    <name evidence="3" type="ORF">GCM10009850_031440</name>
</gene>
<evidence type="ECO:0000313" key="4">
    <source>
        <dbReference type="Proteomes" id="UP001499843"/>
    </source>
</evidence>
<dbReference type="Proteomes" id="UP001499843">
    <property type="component" value="Unassembled WGS sequence"/>
</dbReference>
<keyword evidence="1" id="KW-1133">Transmembrane helix</keyword>
<comment type="caution">
    <text evidence="3">The sequence shown here is derived from an EMBL/GenBank/DDBJ whole genome shotgun (WGS) entry which is preliminary data.</text>
</comment>
<evidence type="ECO:0000313" key="3">
    <source>
        <dbReference type="EMBL" id="GAA2207686.1"/>
    </source>
</evidence>
<accession>A0ABN3CE59</accession>
<dbReference type="RefSeq" id="WP_344475126.1">
    <property type="nucleotide sequence ID" value="NZ_BAAAQX010000007.1"/>
</dbReference>
<evidence type="ECO:0000259" key="2">
    <source>
        <dbReference type="Pfam" id="PF23636"/>
    </source>
</evidence>
<feature type="domain" description="DUF7144" evidence="2">
    <location>
        <begin position="28"/>
        <end position="140"/>
    </location>
</feature>
<sequence>MAEQVSASSTGSAAEEKKPVSGWAVGGAIFAGTMMVMIGMFQAFEGLAAVLQGEFYVVAPDYVYTFDVTVWGWIHLIVGTLAAVAGFFVFTGQLWARIVGIGLAVLNAIAQFLFMPYYPVWSLLMIAMDVLVIWALCLYHKGAIKDDDYYYTPMYY</sequence>
<keyword evidence="1" id="KW-0472">Membrane</keyword>